<dbReference type="GO" id="GO:0005743">
    <property type="term" value="C:mitochondrial inner membrane"/>
    <property type="evidence" value="ECO:0007669"/>
    <property type="project" value="UniProtKB-ARBA"/>
</dbReference>
<evidence type="ECO:0000256" key="15">
    <source>
        <dbReference type="ARBA" id="ARBA00069223"/>
    </source>
</evidence>
<name>A0AAY4CEJ9_9TELE</name>
<keyword evidence="6" id="KW-0677">Repeat</keyword>
<organism evidence="19 20">
    <name type="scientific">Denticeps clupeoides</name>
    <name type="common">denticle herring</name>
    <dbReference type="NCBI Taxonomy" id="299321"/>
    <lineage>
        <taxon>Eukaryota</taxon>
        <taxon>Metazoa</taxon>
        <taxon>Chordata</taxon>
        <taxon>Craniata</taxon>
        <taxon>Vertebrata</taxon>
        <taxon>Euteleostomi</taxon>
        <taxon>Actinopterygii</taxon>
        <taxon>Neopterygii</taxon>
        <taxon>Teleostei</taxon>
        <taxon>Clupei</taxon>
        <taxon>Clupeiformes</taxon>
        <taxon>Denticipitoidei</taxon>
        <taxon>Denticipitidae</taxon>
        <taxon>Denticeps</taxon>
    </lineage>
</organism>
<dbReference type="Pfam" id="PF10037">
    <property type="entry name" value="MRP-S27"/>
    <property type="match status" value="1"/>
</dbReference>
<evidence type="ECO:0000313" key="20">
    <source>
        <dbReference type="Proteomes" id="UP000694580"/>
    </source>
</evidence>
<dbReference type="RefSeq" id="XP_028851884.1">
    <property type="nucleotide sequence ID" value="XM_028996051.1"/>
</dbReference>
<keyword evidence="9" id="KW-0809">Transit peptide</keyword>
<keyword evidence="10" id="KW-0689">Ribosomal protein</keyword>
<evidence type="ECO:0000256" key="16">
    <source>
        <dbReference type="ARBA" id="ARBA00074987"/>
    </source>
</evidence>
<evidence type="ECO:0000256" key="1">
    <source>
        <dbReference type="ARBA" id="ARBA00004173"/>
    </source>
</evidence>
<dbReference type="Gene3D" id="1.25.40.10">
    <property type="entry name" value="Tetratricopeptide repeat domain"/>
    <property type="match status" value="1"/>
</dbReference>
<reference evidence="19 20" key="1">
    <citation type="submission" date="2020-06" db="EMBL/GenBank/DDBJ databases">
        <authorList>
            <consortium name="Wellcome Sanger Institute Data Sharing"/>
        </authorList>
    </citation>
    <scope>NUCLEOTIDE SEQUENCE [LARGE SCALE GENOMIC DNA]</scope>
</reference>
<evidence type="ECO:0000256" key="11">
    <source>
        <dbReference type="ARBA" id="ARBA00023054"/>
    </source>
</evidence>
<protein>
    <recommendedName>
        <fullName evidence="15">Small ribosomal subunit protein mS27</fullName>
    </recommendedName>
    <alternativeName>
        <fullName evidence="17">28S ribosomal protein S27, mitochondrial</fullName>
    </alternativeName>
    <alternativeName>
        <fullName evidence="16">Mitochondrial ribosomal protein S27</fullName>
    </alternativeName>
</protein>
<evidence type="ECO:0000256" key="8">
    <source>
        <dbReference type="ARBA" id="ARBA00022884"/>
    </source>
</evidence>
<gene>
    <name evidence="19" type="primary">MRPS27</name>
</gene>
<feature type="region of interest" description="Disordered" evidence="18">
    <location>
        <begin position="293"/>
        <end position="328"/>
    </location>
</feature>
<dbReference type="PANTHER" id="PTHR21393">
    <property type="entry name" value="MITOCHONDRIAL 28S RIBOSOMAL PROTEIN S27"/>
    <property type="match status" value="1"/>
</dbReference>
<dbReference type="GeneTree" id="ENSGT00390000007246"/>
<feature type="compositionally biased region" description="Basic and acidic residues" evidence="18">
    <location>
        <begin position="391"/>
        <end position="405"/>
    </location>
</feature>
<dbReference type="PANTHER" id="PTHR21393:SF0">
    <property type="entry name" value="SMALL RIBOSOMAL SUBUNIT PROTEIN MS27"/>
    <property type="match status" value="1"/>
</dbReference>
<reference evidence="19" key="2">
    <citation type="submission" date="2025-08" db="UniProtKB">
        <authorList>
            <consortium name="Ensembl"/>
        </authorList>
    </citation>
    <scope>IDENTIFICATION</scope>
</reference>
<evidence type="ECO:0000256" key="18">
    <source>
        <dbReference type="SAM" id="MobiDB-lite"/>
    </source>
</evidence>
<evidence type="ECO:0000256" key="3">
    <source>
        <dbReference type="ARBA" id="ARBA00022490"/>
    </source>
</evidence>
<evidence type="ECO:0000256" key="14">
    <source>
        <dbReference type="ARBA" id="ARBA00061536"/>
    </source>
</evidence>
<dbReference type="AlphaFoldDB" id="A0AAY4CEJ9"/>
<sequence length="413" mass="46780">MAASIMQRCLSPVKVASKRDRVLFLARRCLLSAAYTDARIWEQRRPDPQNLAELASQMDRCYDRKFPVSSLSVARFVDNITSREEIDQAEYYLYKFRHSPNCWYLRDWTVHGWVRQCLKYGGKDKAVHTLKNKVQYGIFPDDFTLNLLIDTFLKEKNYKEACSVVEEAMLQEAFDRPTTQILSLYALSKYLAAKPELSWQEQRSVGASLYLAGLGRQDPVGLSAQSMGCAMLGKIEMSRGIHAVFRQMPLMWTHGYLGRSLAAMEKVSAGAGDVKLSKDVLDVFEAVLQDLSSSTSSDTHEEGQGSESDTVGSTLTEEDEQERSKLPEYAKRFKELSSRLQTEGKVDPAGLEALASGLAEGQLKEAEGPDVAQYEQRVRDWEDERMQLIQREKESREKAEEERQARSLAKAVV</sequence>
<evidence type="ECO:0000313" key="19">
    <source>
        <dbReference type="Ensembl" id="ENSDCDP00010031026.1"/>
    </source>
</evidence>
<dbReference type="GO" id="GO:0006417">
    <property type="term" value="P:regulation of translation"/>
    <property type="evidence" value="ECO:0007669"/>
    <property type="project" value="UniProtKB-KW"/>
</dbReference>
<feature type="region of interest" description="Disordered" evidence="18">
    <location>
        <begin position="391"/>
        <end position="413"/>
    </location>
</feature>
<evidence type="ECO:0000256" key="7">
    <source>
        <dbReference type="ARBA" id="ARBA00022845"/>
    </source>
</evidence>
<dbReference type="InterPro" id="IPR034913">
    <property type="entry name" value="mS27/PTCD2"/>
</dbReference>
<accession>A0AAY4CEJ9</accession>
<keyword evidence="4" id="KW-0820">tRNA-binding</keyword>
<dbReference type="GO" id="GO:0005763">
    <property type="term" value="C:mitochondrial small ribosomal subunit"/>
    <property type="evidence" value="ECO:0007669"/>
    <property type="project" value="UniProtKB-ARBA"/>
</dbReference>
<evidence type="ECO:0000256" key="10">
    <source>
        <dbReference type="ARBA" id="ARBA00022980"/>
    </source>
</evidence>
<feature type="compositionally biased region" description="Polar residues" evidence="18">
    <location>
        <begin position="305"/>
        <end position="315"/>
    </location>
</feature>
<evidence type="ECO:0000256" key="6">
    <source>
        <dbReference type="ARBA" id="ARBA00022737"/>
    </source>
</evidence>
<evidence type="ECO:0000256" key="2">
    <source>
        <dbReference type="ARBA" id="ARBA00004496"/>
    </source>
</evidence>
<evidence type="ECO:0000256" key="13">
    <source>
        <dbReference type="ARBA" id="ARBA00023274"/>
    </source>
</evidence>
<dbReference type="GeneID" id="114799421"/>
<evidence type="ECO:0000256" key="17">
    <source>
        <dbReference type="ARBA" id="ARBA00075386"/>
    </source>
</evidence>
<keyword evidence="3" id="KW-0963">Cytoplasm</keyword>
<keyword evidence="13" id="KW-0687">Ribonucleoprotein</keyword>
<comment type="similarity">
    <text evidence="14">Belongs to the mitochondrion-specific ribosomal protein mS27 family.</text>
</comment>
<keyword evidence="8" id="KW-0694">RNA-binding</keyword>
<keyword evidence="11" id="KW-0175">Coiled coil</keyword>
<keyword evidence="5" id="KW-0699">rRNA-binding</keyword>
<dbReference type="Ensembl" id="ENSDCDT00010038420.1">
    <property type="protein sequence ID" value="ENSDCDP00010031026.1"/>
    <property type="gene ID" value="ENSDCDG00010019627.1"/>
</dbReference>
<reference evidence="19" key="3">
    <citation type="submission" date="2025-09" db="UniProtKB">
        <authorList>
            <consortium name="Ensembl"/>
        </authorList>
    </citation>
    <scope>IDENTIFICATION</scope>
</reference>
<evidence type="ECO:0000256" key="4">
    <source>
        <dbReference type="ARBA" id="ARBA00022555"/>
    </source>
</evidence>
<dbReference type="GO" id="GO:0019843">
    <property type="term" value="F:rRNA binding"/>
    <property type="evidence" value="ECO:0007669"/>
    <property type="project" value="UniProtKB-KW"/>
</dbReference>
<keyword evidence="7" id="KW-0810">Translation regulation</keyword>
<dbReference type="InterPro" id="IPR019266">
    <property type="entry name" value="Ribosomal_mS27"/>
</dbReference>
<evidence type="ECO:0000256" key="9">
    <source>
        <dbReference type="ARBA" id="ARBA00022946"/>
    </source>
</evidence>
<proteinExistence type="inferred from homology"/>
<dbReference type="GO" id="GO:0000049">
    <property type="term" value="F:tRNA binding"/>
    <property type="evidence" value="ECO:0007669"/>
    <property type="project" value="UniProtKB-KW"/>
</dbReference>
<evidence type="ECO:0000256" key="12">
    <source>
        <dbReference type="ARBA" id="ARBA00023128"/>
    </source>
</evidence>
<keyword evidence="20" id="KW-1185">Reference proteome</keyword>
<dbReference type="InterPro" id="IPR011990">
    <property type="entry name" value="TPR-like_helical_dom_sf"/>
</dbReference>
<dbReference type="Proteomes" id="UP000694580">
    <property type="component" value="Chromosome 11"/>
</dbReference>
<comment type="subcellular location">
    <subcellularLocation>
        <location evidence="2">Cytoplasm</location>
    </subcellularLocation>
    <subcellularLocation>
        <location evidence="1">Mitochondrion</location>
    </subcellularLocation>
</comment>
<dbReference type="FunFam" id="1.25.40.10:FF:000232">
    <property type="entry name" value="28S ribosomal protein S27, mitochondrial"/>
    <property type="match status" value="1"/>
</dbReference>
<evidence type="ECO:0000256" key="5">
    <source>
        <dbReference type="ARBA" id="ARBA00022730"/>
    </source>
</evidence>
<keyword evidence="12" id="KW-0496">Mitochondrion</keyword>